<sequence>MVVESRAALIDARPGPVAWSAATATFDSKFLNLLELELCSRIERDYDPLIIFVPPSVHQASGVMQMAVRPECSCPNDRFAQPEFGRTTQARRRTLWFFAPDTASHDNSLYSLEMSNTYTERDDSSDDLRVAPRLLSIVNLCGTQIKVKRGLKARVSFPSASDAPRDEHMNGSSHKKRAWSMTYDTDLGQGAYHTRDALGM</sequence>
<reference evidence="1 2" key="1">
    <citation type="submission" date="2019-02" db="EMBL/GenBank/DDBJ databases">
        <title>Genome sequencing of the rare red list fungi Dentipellis fragilis.</title>
        <authorList>
            <person name="Buettner E."/>
            <person name="Kellner H."/>
        </authorList>
    </citation>
    <scope>NUCLEOTIDE SEQUENCE [LARGE SCALE GENOMIC DNA]</scope>
    <source>
        <strain evidence="1 2">DSM 105465</strain>
    </source>
</reference>
<evidence type="ECO:0000313" key="2">
    <source>
        <dbReference type="Proteomes" id="UP000298327"/>
    </source>
</evidence>
<dbReference type="Proteomes" id="UP000298327">
    <property type="component" value="Unassembled WGS sequence"/>
</dbReference>
<keyword evidence="2" id="KW-1185">Reference proteome</keyword>
<protein>
    <submittedName>
        <fullName evidence="1">Uncharacterized protein</fullName>
    </submittedName>
</protein>
<proteinExistence type="predicted"/>
<comment type="caution">
    <text evidence="1">The sequence shown here is derived from an EMBL/GenBank/DDBJ whole genome shotgun (WGS) entry which is preliminary data.</text>
</comment>
<dbReference type="EMBL" id="SEOQ01000751">
    <property type="protein sequence ID" value="TFY57434.1"/>
    <property type="molecule type" value="Genomic_DNA"/>
</dbReference>
<evidence type="ECO:0000313" key="1">
    <source>
        <dbReference type="EMBL" id="TFY57434.1"/>
    </source>
</evidence>
<name>A0A4Y9Y4L3_9AGAM</name>
<gene>
    <name evidence="1" type="ORF">EVG20_g8549</name>
</gene>
<organism evidence="1 2">
    <name type="scientific">Dentipellis fragilis</name>
    <dbReference type="NCBI Taxonomy" id="205917"/>
    <lineage>
        <taxon>Eukaryota</taxon>
        <taxon>Fungi</taxon>
        <taxon>Dikarya</taxon>
        <taxon>Basidiomycota</taxon>
        <taxon>Agaricomycotina</taxon>
        <taxon>Agaricomycetes</taxon>
        <taxon>Russulales</taxon>
        <taxon>Hericiaceae</taxon>
        <taxon>Dentipellis</taxon>
    </lineage>
</organism>
<accession>A0A4Y9Y4L3</accession>
<dbReference type="AlphaFoldDB" id="A0A4Y9Y4L3"/>